<feature type="compositionally biased region" description="Polar residues" evidence="13">
    <location>
        <begin position="1051"/>
        <end position="1060"/>
    </location>
</feature>
<dbReference type="SMART" id="SM00487">
    <property type="entry name" value="DEXDc"/>
    <property type="match status" value="1"/>
</dbReference>
<organism evidence="16">
    <name type="scientific">Solanum lycopersicum</name>
    <name type="common">Tomato</name>
    <name type="synonym">Lycopersicon esculentum</name>
    <dbReference type="NCBI Taxonomy" id="4081"/>
    <lineage>
        <taxon>Eukaryota</taxon>
        <taxon>Viridiplantae</taxon>
        <taxon>Streptophyta</taxon>
        <taxon>Embryophyta</taxon>
        <taxon>Tracheophyta</taxon>
        <taxon>Spermatophyta</taxon>
        <taxon>Magnoliopsida</taxon>
        <taxon>eudicotyledons</taxon>
        <taxon>Gunneridae</taxon>
        <taxon>Pentapetalae</taxon>
        <taxon>asterids</taxon>
        <taxon>lamiids</taxon>
        <taxon>Solanales</taxon>
        <taxon>Solanaceae</taxon>
        <taxon>Solanoideae</taxon>
        <taxon>Solaneae</taxon>
        <taxon>Solanum</taxon>
        <taxon>Solanum subgen. Lycopersicon</taxon>
    </lineage>
</organism>
<dbReference type="GO" id="GO:0005634">
    <property type="term" value="C:nucleus"/>
    <property type="evidence" value="ECO:0000318"/>
    <property type="project" value="GO_Central"/>
</dbReference>
<dbReference type="GO" id="GO:0031507">
    <property type="term" value="P:heterochromatin formation"/>
    <property type="evidence" value="ECO:0000318"/>
    <property type="project" value="GO_Central"/>
</dbReference>
<dbReference type="FunFam" id="3.40.50.10810:FF:000016">
    <property type="entry name" value="Chromatin structure-remodeling complex protein SYD"/>
    <property type="match status" value="1"/>
</dbReference>
<dbReference type="Proteomes" id="UP000004994">
    <property type="component" value="Chromosome 1"/>
</dbReference>
<dbReference type="RefSeq" id="XP_004229413.1">
    <property type="nucleotide sequence ID" value="XM_004229365.5"/>
</dbReference>
<evidence type="ECO:0000259" key="14">
    <source>
        <dbReference type="PROSITE" id="PS51192"/>
    </source>
</evidence>
<dbReference type="AlphaFoldDB" id="A0A3Q7EH45"/>
<dbReference type="PROSITE" id="PS51194">
    <property type="entry name" value="HELICASE_CTER"/>
    <property type="match status" value="1"/>
</dbReference>
<comment type="catalytic activity">
    <reaction evidence="12">
        <text>ATP + H2O = ADP + phosphate + H(+)</text>
        <dbReference type="Rhea" id="RHEA:13065"/>
        <dbReference type="ChEBI" id="CHEBI:15377"/>
        <dbReference type="ChEBI" id="CHEBI:15378"/>
        <dbReference type="ChEBI" id="CHEBI:30616"/>
        <dbReference type="ChEBI" id="CHEBI:43474"/>
        <dbReference type="ChEBI" id="CHEBI:456216"/>
        <dbReference type="EC" id="3.6.4.12"/>
    </reaction>
</comment>
<keyword evidence="7" id="KW-0378">Hydrolase</keyword>
<evidence type="ECO:0000256" key="2">
    <source>
        <dbReference type="ARBA" id="ARBA00008708"/>
    </source>
</evidence>
<dbReference type="GeneID" id="101248711"/>
<feature type="compositionally biased region" description="Acidic residues" evidence="13">
    <location>
        <begin position="373"/>
        <end position="382"/>
    </location>
</feature>
<keyword evidence="17" id="KW-1185">Reference proteome</keyword>
<dbReference type="SMART" id="SM01314">
    <property type="entry name" value="SnAC"/>
    <property type="match status" value="1"/>
</dbReference>
<dbReference type="GO" id="GO:0016787">
    <property type="term" value="F:hydrolase activity"/>
    <property type="evidence" value="ECO:0007669"/>
    <property type="project" value="UniProtKB-KW"/>
</dbReference>
<dbReference type="InterPro" id="IPR029295">
    <property type="entry name" value="SnAC"/>
</dbReference>
<dbReference type="FunCoup" id="A0A3Q7EH45">
    <property type="interactions" value="2774"/>
</dbReference>
<dbReference type="EC" id="3.6.4.12" evidence="3"/>
<dbReference type="Pfam" id="PF00271">
    <property type="entry name" value="Helicase_C"/>
    <property type="match status" value="1"/>
</dbReference>
<dbReference type="Pfam" id="PF00176">
    <property type="entry name" value="SNF2-rel_dom"/>
    <property type="match status" value="1"/>
</dbReference>
<evidence type="ECO:0000256" key="11">
    <source>
        <dbReference type="ARBA" id="ARBA00023242"/>
    </source>
</evidence>
<feature type="region of interest" description="Disordered" evidence="13">
    <location>
        <begin position="342"/>
        <end position="385"/>
    </location>
</feature>
<dbReference type="GO" id="GO:0045944">
    <property type="term" value="P:positive regulation of transcription by RNA polymerase II"/>
    <property type="evidence" value="ECO:0000318"/>
    <property type="project" value="GO_Central"/>
</dbReference>
<dbReference type="SUPFAM" id="SSF52540">
    <property type="entry name" value="P-loop containing nucleoside triphosphate hydrolases"/>
    <property type="match status" value="2"/>
</dbReference>
<evidence type="ECO:0000259" key="15">
    <source>
        <dbReference type="PROSITE" id="PS51194"/>
    </source>
</evidence>
<dbReference type="KEGG" id="sly:101248711"/>
<dbReference type="InterPro" id="IPR000330">
    <property type="entry name" value="SNF2_N"/>
</dbReference>
<reference evidence="16" key="1">
    <citation type="journal article" date="2012" name="Nature">
        <title>The tomato genome sequence provides insights into fleshy fruit evolution.</title>
        <authorList>
            <consortium name="Tomato Genome Consortium"/>
        </authorList>
    </citation>
    <scope>NUCLEOTIDE SEQUENCE [LARGE SCALE GENOMIC DNA]</scope>
    <source>
        <strain evidence="16">cv. Heinz 1706</strain>
    </source>
</reference>
<dbReference type="GO" id="GO:0005524">
    <property type="term" value="F:ATP binding"/>
    <property type="evidence" value="ECO:0007669"/>
    <property type="project" value="UniProtKB-KW"/>
</dbReference>
<dbReference type="OMA" id="DYFRMAH"/>
<reference evidence="16" key="2">
    <citation type="submission" date="2019-01" db="UniProtKB">
        <authorList>
            <consortium name="EnsemblPlants"/>
        </authorList>
    </citation>
    <scope>IDENTIFICATION</scope>
    <source>
        <strain evidence="16">cv. Heinz 1706</strain>
    </source>
</reference>
<evidence type="ECO:0000256" key="12">
    <source>
        <dbReference type="ARBA" id="ARBA00047995"/>
    </source>
</evidence>
<dbReference type="GO" id="GO:0000785">
    <property type="term" value="C:chromatin"/>
    <property type="evidence" value="ECO:0000318"/>
    <property type="project" value="GO_Central"/>
</dbReference>
<evidence type="ECO:0000313" key="16">
    <source>
        <dbReference type="EnsemblPlants" id="Solyc01g079690.3.1"/>
    </source>
</evidence>
<dbReference type="PANTHER" id="PTHR10799">
    <property type="entry name" value="SNF2/RAD54 HELICASE FAMILY"/>
    <property type="match status" value="1"/>
</dbReference>
<dbReference type="GO" id="GO:0003677">
    <property type="term" value="F:DNA binding"/>
    <property type="evidence" value="ECO:0000318"/>
    <property type="project" value="GO_Central"/>
</dbReference>
<dbReference type="FunFam" id="3.40.50.300:FF:000755">
    <property type="entry name" value="Probable ATP-dependent DNA helicase CHR12"/>
    <property type="match status" value="1"/>
</dbReference>
<feature type="region of interest" description="Disordered" evidence="13">
    <location>
        <begin position="1012"/>
        <end position="1088"/>
    </location>
</feature>
<feature type="domain" description="Helicase ATP-binding" evidence="14">
    <location>
        <begin position="435"/>
        <end position="601"/>
    </location>
</feature>
<dbReference type="InterPro" id="IPR038718">
    <property type="entry name" value="SNF2-like_sf"/>
</dbReference>
<proteinExistence type="inferred from homology"/>
<evidence type="ECO:0000256" key="7">
    <source>
        <dbReference type="ARBA" id="ARBA00022801"/>
    </source>
</evidence>
<sequence>MVAQIETNAAADGGGGGGGGGMVGGSSPPVDESQEQLEKTKTLICALNFLSRNLPIPPDVFDAVSSIYNSDANDVDVGDGDASPADVDSLSVQNGPGMGSYGDLMADLEESLLSQRSSYTSGSGLTKLKEDRFRSHIQHRLTELEDLPTSRGEDLQSKCLLELYELKLADLQQKVRSEVSSEYWLRLHCANPDKQLFDWGMTRLRRPVYGIGDAFAVESDDPLRKKRDAQRLSRIEEEERNRVETTKRKFFADVLNAARELQLQVQAVQKRRKQRNDGVQAWHGRQRQRATRAEKLRLQALKADDQEAYMKMVEESKNERLTMLLGKTNDLLGRLGAAVQRQKDADHDGLESLEGSDAEMAATKTDTPGQSLPEEEEDVIDDESTHDVKTNDLLEGQRKYNSAVHSIQEKVTEQPAMLQGGELRSYQIEGLQWMLSLFNNNLNGILADEMGLGKTIQTIALIAYLLENKGVRGPHLIVAPKAVLPNWITEFSTWAPSIVAILYDGRLEERKALREELTGEGRFSVLITHYDLIMRDKAFLKKIHWHYLIIDEGHRLKNHECALARTLVSGYRIRRRLLLTGTPIQNSLQELWSLLNFLLPNIFNSVENFEEWFNAPFADKCDVSLTDEEELLIIRRLHHVIRPFILRRKKDEVEKFLPGKTQVVLKCDMSAWQKVYYQQVTDVGRVGLDSGTGRSKSLQNLSMQLRKCCNHPYLFVAEYNIYRKEEIVRASGKFELLDRLLPKLRRAGHRVLLFSQMTRLMDILEVYLQVHDFKYLRLDGSTKTEERGTLLKQFNAPDSPYFMFLLSTRAGGLGLNLQTADTVIIFDSDWNPQMDQQAEDRAHRIGQKKEVRVFVLVSVGSIEEVILERAKQKMGIDAKVIQAGLFNTTSTAQERRDMLEEIMRKGTSTLGTDVPSEREINRLAARSDEEFWLFEKMDEERRQKERYRSRLMEDHEVPDWAYATPDSKEKGKGFLYESANITGKRRRKEVVYADTLSDVQWMKAVENGDDFFTQSSKGRNRDHQSVSNGELPSGNADSERTGHDLKPDTVSVASEATSEDTYGRTPKRFKSESASSMRNDYHDLTGHSVDGLSWKAHRRRRSSLIS</sequence>
<dbReference type="Pfam" id="PF14619">
    <property type="entry name" value="SnAC"/>
    <property type="match status" value="1"/>
</dbReference>
<dbReference type="GO" id="GO:0010492">
    <property type="term" value="P:maintenance of shoot apical meristem identity"/>
    <property type="evidence" value="ECO:0007669"/>
    <property type="project" value="UniProtKB-ARBA"/>
</dbReference>
<feature type="region of interest" description="Disordered" evidence="13">
    <location>
        <begin position="1"/>
        <end position="37"/>
    </location>
</feature>
<dbReference type="SMR" id="A0A3Q7EH45"/>
<evidence type="ECO:0000256" key="8">
    <source>
        <dbReference type="ARBA" id="ARBA00022806"/>
    </source>
</evidence>
<dbReference type="OrthoDB" id="5857104at2759"/>
<dbReference type="GO" id="GO:0042393">
    <property type="term" value="F:histone binding"/>
    <property type="evidence" value="ECO:0007669"/>
    <property type="project" value="InterPro"/>
</dbReference>
<dbReference type="InParanoid" id="A0A3Q7EH45"/>
<keyword evidence="5" id="KW-0341">Growth regulation</keyword>
<dbReference type="Gramene" id="Solyc01g079690.3.1">
    <property type="protein sequence ID" value="Solyc01g079690.3.1"/>
    <property type="gene ID" value="Solyc01g079690.3"/>
</dbReference>
<feature type="domain" description="Helicase C-terminal" evidence="15">
    <location>
        <begin position="736"/>
        <end position="903"/>
    </location>
</feature>
<evidence type="ECO:0000256" key="1">
    <source>
        <dbReference type="ARBA" id="ARBA00004123"/>
    </source>
</evidence>
<keyword evidence="10" id="KW-0156">Chromatin regulator</keyword>
<dbReference type="InterPro" id="IPR049730">
    <property type="entry name" value="SNF2/RAD54-like_C"/>
</dbReference>
<dbReference type="Gene3D" id="3.40.50.300">
    <property type="entry name" value="P-loop containing nucleotide triphosphate hydrolases"/>
    <property type="match status" value="1"/>
</dbReference>
<dbReference type="SMART" id="SM00490">
    <property type="entry name" value="HELICc"/>
    <property type="match status" value="1"/>
</dbReference>
<dbReference type="CDD" id="cd18793">
    <property type="entry name" value="SF2_C_SNF"/>
    <property type="match status" value="1"/>
</dbReference>
<evidence type="ECO:0000256" key="6">
    <source>
        <dbReference type="ARBA" id="ARBA00022741"/>
    </source>
</evidence>
<comment type="subcellular location">
    <subcellularLocation>
        <location evidence="1">Nucleus</location>
    </subcellularLocation>
</comment>
<name>A0A3Q7EH45_SOLLC</name>
<evidence type="ECO:0000256" key="5">
    <source>
        <dbReference type="ARBA" id="ARBA00022604"/>
    </source>
</evidence>
<dbReference type="GO" id="GO:0003678">
    <property type="term" value="F:DNA helicase activity"/>
    <property type="evidence" value="ECO:0007669"/>
    <property type="project" value="UniProtKB-EC"/>
</dbReference>
<keyword evidence="6" id="KW-0547">Nucleotide-binding</keyword>
<evidence type="ECO:0000256" key="10">
    <source>
        <dbReference type="ARBA" id="ARBA00022853"/>
    </source>
</evidence>
<dbReference type="InterPro" id="IPR014001">
    <property type="entry name" value="Helicase_ATP-bd"/>
</dbReference>
<dbReference type="PaxDb" id="4081-Solyc01g079690.2.1"/>
<dbReference type="PROSITE" id="PS51192">
    <property type="entry name" value="HELICASE_ATP_BIND_1"/>
    <property type="match status" value="1"/>
</dbReference>
<evidence type="ECO:0000256" key="3">
    <source>
        <dbReference type="ARBA" id="ARBA00012551"/>
    </source>
</evidence>
<evidence type="ECO:0000256" key="13">
    <source>
        <dbReference type="SAM" id="MobiDB-lite"/>
    </source>
</evidence>
<dbReference type="InterPro" id="IPR027417">
    <property type="entry name" value="P-loop_NTPase"/>
</dbReference>
<feature type="compositionally biased region" description="Basic and acidic residues" evidence="13">
    <location>
        <begin position="1037"/>
        <end position="1047"/>
    </location>
</feature>
<gene>
    <name evidence="16" type="primary">LOC101248711</name>
</gene>
<evidence type="ECO:0000313" key="17">
    <source>
        <dbReference type="Proteomes" id="UP000004994"/>
    </source>
</evidence>
<dbReference type="GO" id="GO:0010078">
    <property type="term" value="P:maintenance of root meristem identity"/>
    <property type="evidence" value="ECO:0007669"/>
    <property type="project" value="UniProtKB-ARBA"/>
</dbReference>
<dbReference type="GO" id="GO:0003682">
    <property type="term" value="F:chromatin binding"/>
    <property type="evidence" value="ECO:0000318"/>
    <property type="project" value="GO_Central"/>
</dbReference>
<dbReference type="STRING" id="4081.A0A3Q7EH45"/>
<accession>A0A3Q7EH45</accession>
<dbReference type="GO" id="GO:0010231">
    <property type="term" value="P:maintenance of seed dormancy"/>
    <property type="evidence" value="ECO:0007669"/>
    <property type="project" value="UniProtKB-ARBA"/>
</dbReference>
<keyword evidence="9" id="KW-0067">ATP-binding</keyword>
<protein>
    <recommendedName>
        <fullName evidence="3">DNA helicase</fullName>
        <ecNumber evidence="3">3.6.4.12</ecNumber>
    </recommendedName>
</protein>
<feature type="compositionally biased region" description="Gly residues" evidence="13">
    <location>
        <begin position="12"/>
        <end position="24"/>
    </location>
</feature>
<dbReference type="InterPro" id="IPR001650">
    <property type="entry name" value="Helicase_C-like"/>
</dbReference>
<evidence type="ECO:0000256" key="4">
    <source>
        <dbReference type="ARBA" id="ARBA00022473"/>
    </source>
</evidence>
<comment type="similarity">
    <text evidence="2">Belongs to the helicase family.</text>
</comment>
<keyword evidence="8" id="KW-0347">Helicase</keyword>
<dbReference type="EnsemblPlants" id="Solyc01g079690.3.1">
    <property type="protein sequence ID" value="Solyc01g079690.3.1"/>
    <property type="gene ID" value="Solyc01g079690.3"/>
</dbReference>
<evidence type="ECO:0000256" key="9">
    <source>
        <dbReference type="ARBA" id="ARBA00022840"/>
    </source>
</evidence>
<dbReference type="GO" id="GO:0140750">
    <property type="term" value="F:nucleosome array spacer activity"/>
    <property type="evidence" value="ECO:0000318"/>
    <property type="project" value="GO_Central"/>
</dbReference>
<dbReference type="Gene3D" id="3.40.50.10810">
    <property type="entry name" value="Tandem AAA-ATPase domain"/>
    <property type="match status" value="1"/>
</dbReference>
<keyword evidence="4" id="KW-0217">Developmental protein</keyword>
<keyword evidence="11" id="KW-0539">Nucleus</keyword>